<evidence type="ECO:0000313" key="5">
    <source>
        <dbReference type="Proteomes" id="UP000198647"/>
    </source>
</evidence>
<gene>
    <name evidence="4" type="ORF">SAMN04488081_2378</name>
</gene>
<dbReference type="Pfam" id="PF00583">
    <property type="entry name" value="Acetyltransf_1"/>
    <property type="match status" value="1"/>
</dbReference>
<dbReference type="Proteomes" id="UP000198647">
    <property type="component" value="Unassembled WGS sequence"/>
</dbReference>
<dbReference type="InterPro" id="IPR050832">
    <property type="entry name" value="Bact_Acetyltransf"/>
</dbReference>
<dbReference type="PROSITE" id="PS51186">
    <property type="entry name" value="GNAT"/>
    <property type="match status" value="1"/>
</dbReference>
<keyword evidence="2" id="KW-0012">Acyltransferase</keyword>
<dbReference type="SUPFAM" id="SSF55729">
    <property type="entry name" value="Acyl-CoA N-acyltransferases (Nat)"/>
    <property type="match status" value="1"/>
</dbReference>
<feature type="domain" description="N-acetyltransferase" evidence="3">
    <location>
        <begin position="1"/>
        <end position="168"/>
    </location>
</feature>
<dbReference type="PANTHER" id="PTHR43877:SF2">
    <property type="entry name" value="AMINOALKYLPHOSPHONATE N-ACETYLTRANSFERASE-RELATED"/>
    <property type="match status" value="1"/>
</dbReference>
<dbReference type="CDD" id="cd04301">
    <property type="entry name" value="NAT_SF"/>
    <property type="match status" value="1"/>
</dbReference>
<evidence type="ECO:0000313" key="4">
    <source>
        <dbReference type="EMBL" id="SDY21720.1"/>
    </source>
</evidence>
<organism evidence="4 5">
    <name type="scientific">Salimicrobium album</name>
    <dbReference type="NCBI Taxonomy" id="50717"/>
    <lineage>
        <taxon>Bacteria</taxon>
        <taxon>Bacillati</taxon>
        <taxon>Bacillota</taxon>
        <taxon>Bacilli</taxon>
        <taxon>Bacillales</taxon>
        <taxon>Bacillaceae</taxon>
        <taxon>Salimicrobium</taxon>
    </lineage>
</organism>
<dbReference type="InterPro" id="IPR000182">
    <property type="entry name" value="GNAT_dom"/>
</dbReference>
<proteinExistence type="predicted"/>
<sequence length="168" mass="19355">MEFRKAAAEDVAEIMPIIQEAQQQFRERNISQWTNGYPDETTISEDIRRGESYVLTESGKIIASTVISPREEMTYRTIYEGEWMSREDYLVIHRLAVKGDMKKQGLASLLLKETEKMARNSSIPSVKVDTHEQNVPMQQLLLSHGYTYCGVIYLTEGSKRLAYEKLVQ</sequence>
<protein>
    <submittedName>
        <fullName evidence="4">Acetyltransferase (GNAT) family protein</fullName>
    </submittedName>
</protein>
<accession>A0A1H3I1W9</accession>
<keyword evidence="1" id="KW-0808">Transferase</keyword>
<dbReference type="Gene3D" id="3.40.630.30">
    <property type="match status" value="1"/>
</dbReference>
<reference evidence="4 5" key="1">
    <citation type="submission" date="2016-10" db="EMBL/GenBank/DDBJ databases">
        <authorList>
            <person name="Varghese N."/>
            <person name="Submissions S."/>
        </authorList>
    </citation>
    <scope>NUCLEOTIDE SEQUENCE [LARGE SCALE GENOMIC DNA]</scope>
    <source>
        <strain evidence="4 5">DSM 20748</strain>
    </source>
</reference>
<evidence type="ECO:0000259" key="3">
    <source>
        <dbReference type="PROSITE" id="PS51186"/>
    </source>
</evidence>
<comment type="caution">
    <text evidence="4">The sequence shown here is derived from an EMBL/GenBank/DDBJ whole genome shotgun (WGS) entry which is preliminary data.</text>
</comment>
<evidence type="ECO:0000256" key="1">
    <source>
        <dbReference type="ARBA" id="ARBA00022679"/>
    </source>
</evidence>
<keyword evidence="5" id="KW-1185">Reference proteome</keyword>
<name>A0A1H3I1W9_9BACI</name>
<dbReference type="InterPro" id="IPR016181">
    <property type="entry name" value="Acyl_CoA_acyltransferase"/>
</dbReference>
<dbReference type="RefSeq" id="WP_093107947.1">
    <property type="nucleotide sequence ID" value="NZ_FNOS01000006.1"/>
</dbReference>
<dbReference type="PANTHER" id="PTHR43877">
    <property type="entry name" value="AMINOALKYLPHOSPHONATE N-ACETYLTRANSFERASE-RELATED-RELATED"/>
    <property type="match status" value="1"/>
</dbReference>
<evidence type="ECO:0000256" key="2">
    <source>
        <dbReference type="ARBA" id="ARBA00023315"/>
    </source>
</evidence>
<dbReference type="EMBL" id="FNOS01000006">
    <property type="protein sequence ID" value="SDY21720.1"/>
    <property type="molecule type" value="Genomic_DNA"/>
</dbReference>